<feature type="transmembrane region" description="Helical" evidence="1">
    <location>
        <begin position="12"/>
        <end position="30"/>
    </location>
</feature>
<organism evidence="2 3">
    <name type="scientific">Brevibacillus brevis (strain 47 / JCM 6285 / NBRC 100599)</name>
    <dbReference type="NCBI Taxonomy" id="358681"/>
    <lineage>
        <taxon>Bacteria</taxon>
        <taxon>Bacillati</taxon>
        <taxon>Bacillota</taxon>
        <taxon>Bacilli</taxon>
        <taxon>Bacillales</taxon>
        <taxon>Paenibacillaceae</taxon>
        <taxon>Brevibacillus</taxon>
    </lineage>
</organism>
<dbReference type="KEGG" id="bbe:BBR47_56420"/>
<name>C0Z8J2_BREBN</name>
<dbReference type="STRING" id="358681.BBR47_56420"/>
<evidence type="ECO:0000313" key="3">
    <source>
        <dbReference type="Proteomes" id="UP000001877"/>
    </source>
</evidence>
<sequence length="34" mass="4164">MLFLQDSSPKNQTIWVYKLFAFLVIAWYDYSYVL</sequence>
<keyword evidence="1" id="KW-1133">Transmembrane helix</keyword>
<reference evidence="2 3" key="1">
    <citation type="submission" date="2005-03" db="EMBL/GenBank/DDBJ databases">
        <title>Brevibacillus brevis strain 47, complete genome.</title>
        <authorList>
            <person name="Hosoyama A."/>
            <person name="Yamada R."/>
            <person name="Hongo Y."/>
            <person name="Terui Y."/>
            <person name="Ankai A."/>
            <person name="Masuyama W."/>
            <person name="Sekiguchi M."/>
            <person name="Takeda T."/>
            <person name="Asano K."/>
            <person name="Ohji S."/>
            <person name="Ichikawa N."/>
            <person name="Narita S."/>
            <person name="Aoki N."/>
            <person name="Miura H."/>
            <person name="Matsushita S."/>
            <person name="Sekigawa T."/>
            <person name="Yamagata H."/>
            <person name="Yoshikawa H."/>
            <person name="Udaka S."/>
            <person name="Tanikawa S."/>
            <person name="Fujita N."/>
        </authorList>
    </citation>
    <scope>NUCLEOTIDE SEQUENCE [LARGE SCALE GENOMIC DNA]</scope>
    <source>
        <strain evidence="3">47 / JCM 6285 / NBRC 100599</strain>
    </source>
</reference>
<evidence type="ECO:0000256" key="1">
    <source>
        <dbReference type="SAM" id="Phobius"/>
    </source>
</evidence>
<evidence type="ECO:0000313" key="2">
    <source>
        <dbReference type="EMBL" id="BAH46619.1"/>
    </source>
</evidence>
<proteinExistence type="predicted"/>
<keyword evidence="1" id="KW-0472">Membrane</keyword>
<keyword evidence="3" id="KW-1185">Reference proteome</keyword>
<dbReference type="AlphaFoldDB" id="C0Z8J2"/>
<protein>
    <submittedName>
        <fullName evidence="2">Uncharacterized protein</fullName>
    </submittedName>
</protein>
<dbReference type="HOGENOM" id="CLU_3372484_0_0_9"/>
<gene>
    <name evidence="2" type="ordered locus">BBR47_56420</name>
</gene>
<accession>C0Z8J2</accession>
<dbReference type="Proteomes" id="UP000001877">
    <property type="component" value="Chromosome"/>
</dbReference>
<dbReference type="EMBL" id="AP008955">
    <property type="protein sequence ID" value="BAH46619.1"/>
    <property type="molecule type" value="Genomic_DNA"/>
</dbReference>
<keyword evidence="1" id="KW-0812">Transmembrane</keyword>